<keyword evidence="1" id="KW-0812">Transmembrane</keyword>
<accession>A0A4Y2DGI0</accession>
<evidence type="ECO:0000313" key="3">
    <source>
        <dbReference type="Proteomes" id="UP000499080"/>
    </source>
</evidence>
<evidence type="ECO:0000256" key="1">
    <source>
        <dbReference type="SAM" id="Phobius"/>
    </source>
</evidence>
<keyword evidence="1" id="KW-1133">Transmembrane helix</keyword>
<organism evidence="2 3">
    <name type="scientific">Araneus ventricosus</name>
    <name type="common">Orbweaver spider</name>
    <name type="synonym">Epeira ventricosa</name>
    <dbReference type="NCBI Taxonomy" id="182803"/>
    <lineage>
        <taxon>Eukaryota</taxon>
        <taxon>Metazoa</taxon>
        <taxon>Ecdysozoa</taxon>
        <taxon>Arthropoda</taxon>
        <taxon>Chelicerata</taxon>
        <taxon>Arachnida</taxon>
        <taxon>Araneae</taxon>
        <taxon>Araneomorphae</taxon>
        <taxon>Entelegynae</taxon>
        <taxon>Araneoidea</taxon>
        <taxon>Araneidae</taxon>
        <taxon>Araneus</taxon>
    </lineage>
</organism>
<dbReference type="Proteomes" id="UP000499080">
    <property type="component" value="Unassembled WGS sequence"/>
</dbReference>
<gene>
    <name evidence="2" type="ORF">AVEN_78910_1</name>
</gene>
<evidence type="ECO:0000313" key="2">
    <source>
        <dbReference type="EMBL" id="GBM15247.1"/>
    </source>
</evidence>
<sequence>MRNIVRQVIKLIRSDSCNFPLLYYNPDNDHTSVSLQPLKAIRRRIIDRMMKRRVGHTRPFLPLAASSPGAFQRLSREDRARRILPATCLFDLLLIVVSVCIFVSLRAGLSNRKVGNC</sequence>
<keyword evidence="1" id="KW-0472">Membrane</keyword>
<protein>
    <submittedName>
        <fullName evidence="2">Uncharacterized protein</fullName>
    </submittedName>
</protein>
<dbReference type="AlphaFoldDB" id="A0A4Y2DGI0"/>
<keyword evidence="3" id="KW-1185">Reference proteome</keyword>
<comment type="caution">
    <text evidence="2">The sequence shown here is derived from an EMBL/GenBank/DDBJ whole genome shotgun (WGS) entry which is preliminary data.</text>
</comment>
<name>A0A4Y2DGI0_ARAVE</name>
<reference evidence="2 3" key="1">
    <citation type="journal article" date="2019" name="Sci. Rep.">
        <title>Orb-weaving spider Araneus ventricosus genome elucidates the spidroin gene catalogue.</title>
        <authorList>
            <person name="Kono N."/>
            <person name="Nakamura H."/>
            <person name="Ohtoshi R."/>
            <person name="Moran D.A.P."/>
            <person name="Shinohara A."/>
            <person name="Yoshida Y."/>
            <person name="Fujiwara M."/>
            <person name="Mori M."/>
            <person name="Tomita M."/>
            <person name="Arakawa K."/>
        </authorList>
    </citation>
    <scope>NUCLEOTIDE SEQUENCE [LARGE SCALE GENOMIC DNA]</scope>
</reference>
<proteinExistence type="predicted"/>
<feature type="transmembrane region" description="Helical" evidence="1">
    <location>
        <begin position="83"/>
        <end position="105"/>
    </location>
</feature>
<dbReference type="EMBL" id="BGPR01166530">
    <property type="protein sequence ID" value="GBM15247.1"/>
    <property type="molecule type" value="Genomic_DNA"/>
</dbReference>